<comment type="caution">
    <text evidence="2">The sequence shown here is derived from an EMBL/GenBank/DDBJ whole genome shotgun (WGS) entry which is preliminary data.</text>
</comment>
<feature type="region of interest" description="Disordered" evidence="1">
    <location>
        <begin position="174"/>
        <end position="193"/>
    </location>
</feature>
<sequence>MRPRIRRQFARFVEDCSTPLGVASDSLGHDSSIQSQGSSVQYWNHFGDFTYDQLRALDAGETSRSNPSSANVTETASFVSASDLLDEELLSIPFSSTPPTGPSGARSSPGLELLQPLFPCPMDVSSGVMARGSTCYMEPSETSWDMSSTSALLTSPSTIHSELDVLESDSEVNLPGVSSRSLPSPPPVANGSSAQLEAGNYSIIIVSPSDAVSQNLQAVIYAVEAATGDVYRRSG</sequence>
<organism evidence="2 3">
    <name type="scientific">Hermanssonia centrifuga</name>
    <dbReference type="NCBI Taxonomy" id="98765"/>
    <lineage>
        <taxon>Eukaryota</taxon>
        <taxon>Fungi</taxon>
        <taxon>Dikarya</taxon>
        <taxon>Basidiomycota</taxon>
        <taxon>Agaricomycotina</taxon>
        <taxon>Agaricomycetes</taxon>
        <taxon>Polyporales</taxon>
        <taxon>Meruliaceae</taxon>
        <taxon>Hermanssonia</taxon>
    </lineage>
</organism>
<dbReference type="AlphaFoldDB" id="A0A2R6NLS8"/>
<keyword evidence="3" id="KW-1185">Reference proteome</keyword>
<evidence type="ECO:0000256" key="1">
    <source>
        <dbReference type="SAM" id="MobiDB-lite"/>
    </source>
</evidence>
<proteinExistence type="predicted"/>
<accession>A0A2R6NLS8</accession>
<dbReference type="Proteomes" id="UP000186601">
    <property type="component" value="Unassembled WGS sequence"/>
</dbReference>
<protein>
    <submittedName>
        <fullName evidence="2">Uncharacterized protein</fullName>
    </submittedName>
</protein>
<evidence type="ECO:0000313" key="3">
    <source>
        <dbReference type="Proteomes" id="UP000186601"/>
    </source>
</evidence>
<reference evidence="2 3" key="1">
    <citation type="submission" date="2018-02" db="EMBL/GenBank/DDBJ databases">
        <title>Genome sequence of the basidiomycete white-rot fungus Phlebia centrifuga.</title>
        <authorList>
            <person name="Granchi Z."/>
            <person name="Peng M."/>
            <person name="de Vries R.P."/>
            <person name="Hilden K."/>
            <person name="Makela M.R."/>
            <person name="Grigoriev I."/>
            <person name="Riley R."/>
        </authorList>
    </citation>
    <scope>NUCLEOTIDE SEQUENCE [LARGE SCALE GENOMIC DNA]</scope>
    <source>
        <strain evidence="2 3">FBCC195</strain>
    </source>
</reference>
<gene>
    <name evidence="2" type="ORF">PHLCEN_2v10841</name>
</gene>
<name>A0A2R6NLS8_9APHY</name>
<evidence type="ECO:0000313" key="2">
    <source>
        <dbReference type="EMBL" id="PSR73313.1"/>
    </source>
</evidence>
<dbReference type="EMBL" id="MLYV02001085">
    <property type="protein sequence ID" value="PSR73313.1"/>
    <property type="molecule type" value="Genomic_DNA"/>
</dbReference>